<accession>A0A844GXL5</accession>
<dbReference type="RefSeq" id="WP_155084512.1">
    <property type="nucleotide sequence ID" value="NZ_WMIA01000025.1"/>
</dbReference>
<dbReference type="AlphaFoldDB" id="A0A844GXL5"/>
<comment type="caution">
    <text evidence="1">The sequence shown here is derived from an EMBL/GenBank/DDBJ whole genome shotgun (WGS) entry which is preliminary data.</text>
</comment>
<organism evidence="1 2">
    <name type="scientific">Cyanobacterium aponinum 0216</name>
    <dbReference type="NCBI Taxonomy" id="2676140"/>
    <lineage>
        <taxon>Bacteria</taxon>
        <taxon>Bacillati</taxon>
        <taxon>Cyanobacteriota</taxon>
        <taxon>Cyanophyceae</taxon>
        <taxon>Oscillatoriophycideae</taxon>
        <taxon>Chroococcales</taxon>
        <taxon>Geminocystaceae</taxon>
        <taxon>Cyanobacterium</taxon>
    </lineage>
</organism>
<reference evidence="1 2" key="1">
    <citation type="submission" date="2019-11" db="EMBL/GenBank/DDBJ databases">
        <title>Isolation of a new High Light Tolerant Cyanobacteria.</title>
        <authorList>
            <person name="Dobson Z."/>
            <person name="Vaughn N."/>
            <person name="Vaughn M."/>
            <person name="Fromme P."/>
            <person name="Mazor Y."/>
        </authorList>
    </citation>
    <scope>NUCLEOTIDE SEQUENCE [LARGE SCALE GENOMIC DNA]</scope>
    <source>
        <strain evidence="1 2">0216</strain>
    </source>
</reference>
<evidence type="ECO:0000313" key="1">
    <source>
        <dbReference type="EMBL" id="MTF40303.1"/>
    </source>
</evidence>
<dbReference type="EMBL" id="WMIA01000025">
    <property type="protein sequence ID" value="MTF40303.1"/>
    <property type="molecule type" value="Genomic_DNA"/>
</dbReference>
<protein>
    <submittedName>
        <fullName evidence="1">Uncharacterized protein</fullName>
    </submittedName>
</protein>
<name>A0A844GXL5_9CHRO</name>
<evidence type="ECO:0000313" key="2">
    <source>
        <dbReference type="Proteomes" id="UP000437131"/>
    </source>
</evidence>
<sequence length="47" mass="5545">MLTYRLVKLVEKDFIQCEKRIDEIAKLLPQDSFEEIRIGKNSLGSNY</sequence>
<dbReference type="Proteomes" id="UP000437131">
    <property type="component" value="Unassembled WGS sequence"/>
</dbReference>
<gene>
    <name evidence="1" type="ORF">GGC33_15390</name>
</gene>
<proteinExistence type="predicted"/>